<evidence type="ECO:0000256" key="5">
    <source>
        <dbReference type="ARBA" id="ARBA00022942"/>
    </source>
</evidence>
<dbReference type="FunFam" id="2.30.29.70:FF:000001">
    <property type="entry name" value="Proteasomal ubiquitin receptor ADRM1"/>
    <property type="match status" value="1"/>
</dbReference>
<keyword evidence="10" id="KW-0675">Receptor</keyword>
<dbReference type="Pfam" id="PF04683">
    <property type="entry name" value="Rpn13_ADRM1_Pru"/>
    <property type="match status" value="1"/>
</dbReference>
<dbReference type="GO" id="GO:0005634">
    <property type="term" value="C:nucleus"/>
    <property type="evidence" value="ECO:0007669"/>
    <property type="project" value="UniProtKB-SubCell"/>
</dbReference>
<evidence type="ECO:0000256" key="1">
    <source>
        <dbReference type="ARBA" id="ARBA00004123"/>
    </source>
</evidence>
<dbReference type="FunFam" id="1.10.2020.20:FF:000001">
    <property type="entry name" value="Proteasomal ubiquitin receptor ADRM1"/>
    <property type="match status" value="1"/>
</dbReference>
<dbReference type="InterPro" id="IPR006773">
    <property type="entry name" value="Rpn13/ADRM1"/>
</dbReference>
<feature type="region of interest" description="Disordered" evidence="7">
    <location>
        <begin position="394"/>
        <end position="424"/>
    </location>
</feature>
<dbReference type="GO" id="GO:0008541">
    <property type="term" value="C:proteasome regulatory particle, lid subcomplex"/>
    <property type="evidence" value="ECO:0007669"/>
    <property type="project" value="TreeGrafter"/>
</dbReference>
<gene>
    <name evidence="10" type="primary">ADRM1</name>
    <name evidence="10" type="ORF">AOXY_G24002</name>
</gene>
<dbReference type="Gene3D" id="2.30.29.70">
    <property type="entry name" value="Proteasomal ubiquitin receptor Rpn13/ADRM1"/>
    <property type="match status" value="1"/>
</dbReference>
<feature type="compositionally biased region" description="Basic and acidic residues" evidence="7">
    <location>
        <begin position="402"/>
        <end position="415"/>
    </location>
</feature>
<sequence>MSSGALFPSMVSGSRGSSSKYLVEFRAGKMSLKGSTVTPDKRKGQVYVQQTDDSLIHFCWKDRTSGNVDDDLIIFPDDCEFKKVNQCTTGRVFVLKFKAGAKRLFFWMQEPKSDKDEENCRKVNEFLNNPPIPGALGSGGSAGHELSALGGEGGLQSLLGNMSHNQLMQLIGPTGLGGLGGLGALAGPGLASLLGGGGPTTSSSSSSSRSQSAAVTPSSTSSTTRISSASAPTPATPAATATTAASPTVTPTTPAASMITPTPTAAAAAATAGSPTQPIQLSDLQNILATMNVPAMAASGQTVDLASVLTPEVMAPILANADVQKRLLPYLPSGESLPQTAEEIQNTLTSPQFQQAMSMFSAALASGQLGPLMSQFGLPAEAVDAANKGDVEAFAKAMEGNGKTDSKEGDSKDKKDEEEDMSLD</sequence>
<dbReference type="AlphaFoldDB" id="A0AAD8FYI9"/>
<evidence type="ECO:0000259" key="8">
    <source>
        <dbReference type="PROSITE" id="PS51916"/>
    </source>
</evidence>
<evidence type="ECO:0000259" key="9">
    <source>
        <dbReference type="PROSITE" id="PS51917"/>
    </source>
</evidence>
<evidence type="ECO:0000256" key="3">
    <source>
        <dbReference type="ARBA" id="ARBA00009216"/>
    </source>
</evidence>
<evidence type="ECO:0000256" key="4">
    <source>
        <dbReference type="ARBA" id="ARBA00022490"/>
    </source>
</evidence>
<dbReference type="CDD" id="cd13314">
    <property type="entry name" value="PH_Rpn13"/>
    <property type="match status" value="1"/>
</dbReference>
<dbReference type="Pfam" id="PF16550">
    <property type="entry name" value="RPN13_C"/>
    <property type="match status" value="1"/>
</dbReference>
<feature type="domain" description="DEUBAD" evidence="8">
    <location>
        <begin position="296"/>
        <end position="408"/>
    </location>
</feature>
<dbReference type="PANTHER" id="PTHR12225">
    <property type="entry name" value="ADHESION REGULATING MOLECULE 1 110 KDA CELL MEMBRANE GLYCOPROTEIN"/>
    <property type="match status" value="1"/>
</dbReference>
<evidence type="ECO:0000313" key="10">
    <source>
        <dbReference type="EMBL" id="KAK1157834.1"/>
    </source>
</evidence>
<dbReference type="GO" id="GO:0070628">
    <property type="term" value="F:proteasome binding"/>
    <property type="evidence" value="ECO:0007669"/>
    <property type="project" value="TreeGrafter"/>
</dbReference>
<dbReference type="InterPro" id="IPR032368">
    <property type="entry name" value="RPN13_DEUBAD"/>
</dbReference>
<keyword evidence="4" id="KW-0963">Cytoplasm</keyword>
<reference evidence="10" key="1">
    <citation type="submission" date="2022-02" db="EMBL/GenBank/DDBJ databases">
        <title>Atlantic sturgeon de novo genome assembly.</title>
        <authorList>
            <person name="Stock M."/>
            <person name="Klopp C."/>
            <person name="Guiguen Y."/>
            <person name="Cabau C."/>
            <person name="Parinello H."/>
            <person name="Santidrian Yebra-Pimentel E."/>
            <person name="Kuhl H."/>
            <person name="Dirks R.P."/>
            <person name="Guessner J."/>
            <person name="Wuertz S."/>
            <person name="Du K."/>
            <person name="Schartl M."/>
        </authorList>
    </citation>
    <scope>NUCLEOTIDE SEQUENCE</scope>
    <source>
        <strain evidence="10">STURGEONOMICS-FGT-2020</strain>
        <tissue evidence="10">Whole blood</tissue>
    </source>
</reference>
<comment type="caution">
    <text evidence="10">The sequence shown here is derived from an EMBL/GenBank/DDBJ whole genome shotgun (WGS) entry which is preliminary data.</text>
</comment>
<dbReference type="Gene3D" id="1.10.2020.20">
    <property type="match status" value="1"/>
</dbReference>
<accession>A0AAD8FYI9</accession>
<evidence type="ECO:0000313" key="11">
    <source>
        <dbReference type="Proteomes" id="UP001230051"/>
    </source>
</evidence>
<comment type="similarity">
    <text evidence="3">Belongs to the ADRM1 family.</text>
</comment>
<dbReference type="GO" id="GO:0061133">
    <property type="term" value="F:endopeptidase activator activity"/>
    <property type="evidence" value="ECO:0007669"/>
    <property type="project" value="TreeGrafter"/>
</dbReference>
<keyword evidence="5" id="KW-0647">Proteasome</keyword>
<name>A0AAD8FYI9_ACIOX</name>
<dbReference type="InterPro" id="IPR038108">
    <property type="entry name" value="RPN13_DEUBAD_sf"/>
</dbReference>
<comment type="subcellular location">
    <subcellularLocation>
        <location evidence="2">Cytoplasm</location>
    </subcellularLocation>
    <subcellularLocation>
        <location evidence="1">Nucleus</location>
    </subcellularLocation>
</comment>
<dbReference type="PANTHER" id="PTHR12225:SF0">
    <property type="entry name" value="PROTEASOMAL UBIQUITIN RECEPTOR ADRM1"/>
    <property type="match status" value="1"/>
</dbReference>
<dbReference type="PROSITE" id="PS51917">
    <property type="entry name" value="PRU"/>
    <property type="match status" value="1"/>
</dbReference>
<keyword evidence="11" id="KW-1185">Reference proteome</keyword>
<dbReference type="Proteomes" id="UP001230051">
    <property type="component" value="Unassembled WGS sequence"/>
</dbReference>
<dbReference type="GO" id="GO:0005737">
    <property type="term" value="C:cytoplasm"/>
    <property type="evidence" value="ECO:0007669"/>
    <property type="project" value="UniProtKB-SubCell"/>
</dbReference>
<dbReference type="InterPro" id="IPR044868">
    <property type="entry name" value="Rpn13/ADRM1_Pru"/>
</dbReference>
<dbReference type="PROSITE" id="PS51916">
    <property type="entry name" value="DEUBAD"/>
    <property type="match status" value="1"/>
</dbReference>
<organism evidence="10 11">
    <name type="scientific">Acipenser oxyrinchus oxyrinchus</name>
    <dbReference type="NCBI Taxonomy" id="40147"/>
    <lineage>
        <taxon>Eukaryota</taxon>
        <taxon>Metazoa</taxon>
        <taxon>Chordata</taxon>
        <taxon>Craniata</taxon>
        <taxon>Vertebrata</taxon>
        <taxon>Euteleostomi</taxon>
        <taxon>Actinopterygii</taxon>
        <taxon>Chondrostei</taxon>
        <taxon>Acipenseriformes</taxon>
        <taxon>Acipenseridae</taxon>
        <taxon>Acipenser</taxon>
    </lineage>
</organism>
<feature type="region of interest" description="Disordered" evidence="7">
    <location>
        <begin position="196"/>
        <end position="259"/>
    </location>
</feature>
<dbReference type="InterPro" id="IPR044867">
    <property type="entry name" value="DEUBAD_dom"/>
</dbReference>
<proteinExistence type="inferred from homology"/>
<feature type="domain" description="Pru" evidence="9">
    <location>
        <begin position="17"/>
        <end position="130"/>
    </location>
</feature>
<evidence type="ECO:0000256" key="2">
    <source>
        <dbReference type="ARBA" id="ARBA00004496"/>
    </source>
</evidence>
<keyword evidence="6" id="KW-0539">Nucleus</keyword>
<dbReference type="InterPro" id="IPR038633">
    <property type="entry name" value="Rpn13/ADRM1_Pru_sf"/>
</dbReference>
<evidence type="ECO:0000256" key="6">
    <source>
        <dbReference type="ARBA" id="ARBA00023242"/>
    </source>
</evidence>
<feature type="compositionally biased region" description="Low complexity" evidence="7">
    <location>
        <begin position="200"/>
        <end position="259"/>
    </location>
</feature>
<dbReference type="EMBL" id="JAGXEW010000025">
    <property type="protein sequence ID" value="KAK1157834.1"/>
    <property type="molecule type" value="Genomic_DNA"/>
</dbReference>
<evidence type="ECO:0000256" key="7">
    <source>
        <dbReference type="SAM" id="MobiDB-lite"/>
    </source>
</evidence>
<protein>
    <submittedName>
        <fullName evidence="10">Proteasomal ubiquitin receptor ADRM1-like</fullName>
    </submittedName>
</protein>